<proteinExistence type="predicted"/>
<gene>
    <name evidence="1" type="ORF">JY500_12235</name>
</gene>
<dbReference type="Gene3D" id="3.40.50.150">
    <property type="entry name" value="Vaccinia Virus protein VP39"/>
    <property type="match status" value="1"/>
</dbReference>
<name>A0ABX7M1T0_9RHOO</name>
<accession>A0ABX7M1T0</accession>
<reference evidence="1 2" key="1">
    <citation type="submission" date="2021-02" db="EMBL/GenBank/DDBJ databases">
        <title>Niveibacterium changnyeongensis HC41.</title>
        <authorList>
            <person name="Kang M."/>
        </authorList>
    </citation>
    <scope>NUCLEOTIDE SEQUENCE [LARGE SCALE GENOMIC DNA]</scope>
    <source>
        <strain evidence="1 2">HC41</strain>
    </source>
</reference>
<dbReference type="SUPFAM" id="SSF53335">
    <property type="entry name" value="S-adenosyl-L-methionine-dependent methyltransferases"/>
    <property type="match status" value="1"/>
</dbReference>
<dbReference type="GO" id="GO:0008168">
    <property type="term" value="F:methyltransferase activity"/>
    <property type="evidence" value="ECO:0007669"/>
    <property type="project" value="UniProtKB-KW"/>
</dbReference>
<keyword evidence="1" id="KW-0808">Transferase</keyword>
<dbReference type="Pfam" id="PF13578">
    <property type="entry name" value="Methyltransf_24"/>
    <property type="match status" value="1"/>
</dbReference>
<dbReference type="Proteomes" id="UP000663570">
    <property type="component" value="Chromosome"/>
</dbReference>
<evidence type="ECO:0000313" key="2">
    <source>
        <dbReference type="Proteomes" id="UP000663570"/>
    </source>
</evidence>
<protein>
    <submittedName>
        <fullName evidence="1">Class I SAM-dependent methyltransferase</fullName>
    </submittedName>
</protein>
<evidence type="ECO:0000313" key="1">
    <source>
        <dbReference type="EMBL" id="QSI75284.1"/>
    </source>
</evidence>
<dbReference type="GO" id="GO:0032259">
    <property type="term" value="P:methylation"/>
    <property type="evidence" value="ECO:0007669"/>
    <property type="project" value="UniProtKB-KW"/>
</dbReference>
<dbReference type="RefSeq" id="WP_206252679.1">
    <property type="nucleotide sequence ID" value="NZ_CP071060.1"/>
</dbReference>
<keyword evidence="1" id="KW-0489">Methyltransferase</keyword>
<keyword evidence="2" id="KW-1185">Reference proteome</keyword>
<dbReference type="EMBL" id="CP071060">
    <property type="protein sequence ID" value="QSI75284.1"/>
    <property type="molecule type" value="Genomic_DNA"/>
</dbReference>
<sequence length="327" mass="36247">MSVGDAFYQQCVKRLLRAAWQSEIDHLSEEALRCIEASVDELITTRGDTDEVKDLIRWAETHRDLPFSELRDPPAVLVQGLSRLSALIGKGAVANRILSALPVNYTNQAWPSRMASMKAIIPQHFDRPIAALEVGTWFGLGSTPVWLDTLPTGSSLTLLDCWTSYLSETDLSTGHCIYRAMDDLAAAAFASAARTVRDAETRRPDLRITMIRGRSADVLAQMRAAQFDFIYVDASHYYADVKRDLIACKPLLRDSSSVLCGDDLELMPSPELLELARTVPDRDFIVAPDGRGFHPGVMLAVSEEIPRFEMKSGFWWATGFGNDAAHA</sequence>
<dbReference type="InterPro" id="IPR029063">
    <property type="entry name" value="SAM-dependent_MTases_sf"/>
</dbReference>
<organism evidence="1 2">
    <name type="scientific">Niveibacterium microcysteis</name>
    <dbReference type="NCBI Taxonomy" id="2811415"/>
    <lineage>
        <taxon>Bacteria</taxon>
        <taxon>Pseudomonadati</taxon>
        <taxon>Pseudomonadota</taxon>
        <taxon>Betaproteobacteria</taxon>
        <taxon>Rhodocyclales</taxon>
        <taxon>Rhodocyclaceae</taxon>
        <taxon>Niveibacterium</taxon>
    </lineage>
</organism>